<evidence type="ECO:0000313" key="2">
    <source>
        <dbReference type="Proteomes" id="UP000008912"/>
    </source>
</evidence>
<accession>A0A7N5JUV3</accession>
<dbReference type="InterPro" id="IPR011333">
    <property type="entry name" value="SKP1/BTB/POZ_sf"/>
</dbReference>
<reference evidence="1 2" key="1">
    <citation type="journal article" date="2010" name="Nature">
        <title>The sequence and de novo assembly of the giant panda genome.</title>
        <authorList>
            <person name="Li R."/>
            <person name="Fan W."/>
            <person name="Tian G."/>
            <person name="Zhu H."/>
            <person name="He L."/>
            <person name="Cai J."/>
            <person name="Huang Q."/>
            <person name="Cai Q."/>
            <person name="Li B."/>
            <person name="Bai Y."/>
            <person name="Zhang Z."/>
            <person name="Zhang Y."/>
            <person name="Wang W."/>
            <person name="Li J."/>
            <person name="Wei F."/>
            <person name="Li H."/>
            <person name="Jian M."/>
            <person name="Li J."/>
            <person name="Zhang Z."/>
            <person name="Nielsen R."/>
            <person name="Li D."/>
            <person name="Gu W."/>
            <person name="Yang Z."/>
            <person name="Xuan Z."/>
            <person name="Ryder O.A."/>
            <person name="Leung F.C."/>
            <person name="Zhou Y."/>
            <person name="Cao J."/>
            <person name="Sun X."/>
            <person name="Fu Y."/>
            <person name="Fang X."/>
            <person name="Guo X."/>
            <person name="Wang B."/>
            <person name="Hou R."/>
            <person name="Shen F."/>
            <person name="Mu B."/>
            <person name="Ni P."/>
            <person name="Lin R."/>
            <person name="Qian W."/>
            <person name="Wang G."/>
            <person name="Yu C."/>
            <person name="Nie W."/>
            <person name="Wang J."/>
            <person name="Wu Z."/>
            <person name="Liang H."/>
            <person name="Min J."/>
            <person name="Wu Q."/>
            <person name="Cheng S."/>
            <person name="Ruan J."/>
            <person name="Wang M."/>
            <person name="Shi Z."/>
            <person name="Wen M."/>
            <person name="Liu B."/>
            <person name="Ren X."/>
            <person name="Zheng H."/>
            <person name="Dong D."/>
            <person name="Cook K."/>
            <person name="Shan G."/>
            <person name="Zhang H."/>
            <person name="Kosiol C."/>
            <person name="Xie X."/>
            <person name="Lu Z."/>
            <person name="Zheng H."/>
            <person name="Li Y."/>
            <person name="Steiner C.C."/>
            <person name="Lam T.T."/>
            <person name="Lin S."/>
            <person name="Zhang Q."/>
            <person name="Li G."/>
            <person name="Tian J."/>
            <person name="Gong T."/>
            <person name="Liu H."/>
            <person name="Zhang D."/>
            <person name="Fang L."/>
            <person name="Ye C."/>
            <person name="Zhang J."/>
            <person name="Hu W."/>
            <person name="Xu A."/>
            <person name="Ren Y."/>
            <person name="Zhang G."/>
            <person name="Bruford M.W."/>
            <person name="Li Q."/>
            <person name="Ma L."/>
            <person name="Guo Y."/>
            <person name="An N."/>
            <person name="Hu Y."/>
            <person name="Zheng Y."/>
            <person name="Shi Y."/>
            <person name="Li Z."/>
            <person name="Liu Q."/>
            <person name="Chen Y."/>
            <person name="Zhao J."/>
            <person name="Qu N."/>
            <person name="Zhao S."/>
            <person name="Tian F."/>
            <person name="Wang X."/>
            <person name="Wang H."/>
            <person name="Xu L."/>
            <person name="Liu X."/>
            <person name="Vinar T."/>
            <person name="Wang Y."/>
            <person name="Lam T.W."/>
            <person name="Yiu S.M."/>
            <person name="Liu S."/>
            <person name="Zhang H."/>
            <person name="Li D."/>
            <person name="Huang Y."/>
            <person name="Wang X."/>
            <person name="Yang G."/>
            <person name="Jiang Z."/>
            <person name="Wang J."/>
            <person name="Qin N."/>
            <person name="Li L."/>
            <person name="Li J."/>
            <person name="Bolund L."/>
            <person name="Kristiansen K."/>
            <person name="Wong G.K."/>
            <person name="Olson M."/>
            <person name="Zhang X."/>
            <person name="Li S."/>
            <person name="Yang H."/>
            <person name="Wang J."/>
            <person name="Wang J."/>
        </authorList>
    </citation>
    <scope>NUCLEOTIDE SEQUENCE [LARGE SCALE GENOMIC DNA]</scope>
</reference>
<sequence length="81" mass="8869">MDNITGGEEKTYCGCEGPDAMSVKSIPLDGHEFIIKRRHALTSGTIKAMLTGPDRGMADGRQLPRLLNKINYNKLLSSFST</sequence>
<dbReference type="AlphaFoldDB" id="A0A7N5JUV3"/>
<keyword evidence="2" id="KW-1185">Reference proteome</keyword>
<dbReference type="SUPFAM" id="SSF54695">
    <property type="entry name" value="POZ domain"/>
    <property type="match status" value="1"/>
</dbReference>
<dbReference type="InParanoid" id="A0A7N5JUV3"/>
<dbReference type="Gene3D" id="3.30.710.10">
    <property type="entry name" value="Potassium Channel Kv1.1, Chain A"/>
    <property type="match status" value="1"/>
</dbReference>
<dbReference type="Proteomes" id="UP000008912">
    <property type="component" value="Unassembled WGS sequence"/>
</dbReference>
<reference evidence="1" key="2">
    <citation type="submission" date="2025-08" db="UniProtKB">
        <authorList>
            <consortium name="Ensembl"/>
        </authorList>
    </citation>
    <scope>IDENTIFICATION</scope>
</reference>
<dbReference type="Ensembl" id="ENSAMET00000007684.2">
    <property type="protein sequence ID" value="ENSAMEP00000030788.1"/>
    <property type="gene ID" value="ENSAMEG00000007009.2"/>
</dbReference>
<dbReference type="PANTHER" id="PTHR20648">
    <property type="entry name" value="ELONGIN-C"/>
    <property type="match status" value="1"/>
</dbReference>
<protein>
    <recommendedName>
        <fullName evidence="3">SKP1 component POZ domain-containing protein</fullName>
    </recommendedName>
</protein>
<proteinExistence type="predicted"/>
<dbReference type="GeneTree" id="ENSGT00940000165227"/>
<reference evidence="1" key="3">
    <citation type="submission" date="2025-09" db="UniProtKB">
        <authorList>
            <consortium name="Ensembl"/>
        </authorList>
    </citation>
    <scope>IDENTIFICATION</scope>
</reference>
<name>A0A7N5JUV3_AILME</name>
<organism evidence="1 2">
    <name type="scientific">Ailuropoda melanoleuca</name>
    <name type="common">Giant panda</name>
    <dbReference type="NCBI Taxonomy" id="9646"/>
    <lineage>
        <taxon>Eukaryota</taxon>
        <taxon>Metazoa</taxon>
        <taxon>Chordata</taxon>
        <taxon>Craniata</taxon>
        <taxon>Vertebrata</taxon>
        <taxon>Euteleostomi</taxon>
        <taxon>Mammalia</taxon>
        <taxon>Eutheria</taxon>
        <taxon>Laurasiatheria</taxon>
        <taxon>Carnivora</taxon>
        <taxon>Caniformia</taxon>
        <taxon>Ursidae</taxon>
        <taxon>Ailuropoda</taxon>
    </lineage>
</organism>
<evidence type="ECO:0000313" key="1">
    <source>
        <dbReference type="Ensembl" id="ENSAMEP00000030788.1"/>
    </source>
</evidence>
<dbReference type="InterPro" id="IPR039948">
    <property type="entry name" value="ELC1"/>
</dbReference>
<evidence type="ECO:0008006" key="3">
    <source>
        <dbReference type="Google" id="ProtNLM"/>
    </source>
</evidence>